<evidence type="ECO:0000313" key="9">
    <source>
        <dbReference type="Proteomes" id="UP000002195"/>
    </source>
</evidence>
<evidence type="ECO:0000259" key="4">
    <source>
        <dbReference type="Pfam" id="PF22933"/>
    </source>
</evidence>
<evidence type="ECO:0000256" key="3">
    <source>
        <dbReference type="SAM" id="SignalP"/>
    </source>
</evidence>
<dbReference type="InterPro" id="IPR054484">
    <property type="entry name" value="ComC_SSD"/>
</dbReference>
<dbReference type="InterPro" id="IPR055462">
    <property type="entry name" value="DUF7034"/>
</dbReference>
<keyword evidence="3" id="KW-0732">Signal</keyword>
<reference evidence="8 9" key="1">
    <citation type="journal article" date="2005" name="Nature">
        <title>The genome of the social amoeba Dictyostelium discoideum.</title>
        <authorList>
            <consortium name="The Dictyostelium discoideum Sequencing Consortium"/>
            <person name="Eichinger L."/>
            <person name="Pachebat J.A."/>
            <person name="Glockner G."/>
            <person name="Rajandream M.A."/>
            <person name="Sucgang R."/>
            <person name="Berriman M."/>
            <person name="Song J."/>
            <person name="Olsen R."/>
            <person name="Szafranski K."/>
            <person name="Xu Q."/>
            <person name="Tunggal B."/>
            <person name="Kummerfeld S."/>
            <person name="Madera M."/>
            <person name="Konfortov B.A."/>
            <person name="Rivero F."/>
            <person name="Bankier A.T."/>
            <person name="Lehmann R."/>
            <person name="Hamlin N."/>
            <person name="Davies R."/>
            <person name="Gaudet P."/>
            <person name="Fey P."/>
            <person name="Pilcher K."/>
            <person name="Chen G."/>
            <person name="Saunders D."/>
            <person name="Sodergren E."/>
            <person name="Davis P."/>
            <person name="Kerhornou A."/>
            <person name="Nie X."/>
            <person name="Hall N."/>
            <person name="Anjard C."/>
            <person name="Hemphill L."/>
            <person name="Bason N."/>
            <person name="Farbrother P."/>
            <person name="Desany B."/>
            <person name="Just E."/>
            <person name="Morio T."/>
            <person name="Rost R."/>
            <person name="Churcher C."/>
            <person name="Cooper J."/>
            <person name="Haydock S."/>
            <person name="van Driessche N."/>
            <person name="Cronin A."/>
            <person name="Goodhead I."/>
            <person name="Muzny D."/>
            <person name="Mourier T."/>
            <person name="Pain A."/>
            <person name="Lu M."/>
            <person name="Harper D."/>
            <person name="Lindsay R."/>
            <person name="Hauser H."/>
            <person name="James K."/>
            <person name="Quiles M."/>
            <person name="Madan Babu M."/>
            <person name="Saito T."/>
            <person name="Buchrieser C."/>
            <person name="Wardroper A."/>
            <person name="Felder M."/>
            <person name="Thangavelu M."/>
            <person name="Johnson D."/>
            <person name="Knights A."/>
            <person name="Loulseged H."/>
            <person name="Mungall K."/>
            <person name="Oliver K."/>
            <person name="Price C."/>
            <person name="Quail M.A."/>
            <person name="Urushihara H."/>
            <person name="Hernandez J."/>
            <person name="Rabbinowitsch E."/>
            <person name="Steffen D."/>
            <person name="Sanders M."/>
            <person name="Ma J."/>
            <person name="Kohara Y."/>
            <person name="Sharp S."/>
            <person name="Simmonds M."/>
            <person name="Spiegler S."/>
            <person name="Tivey A."/>
            <person name="Sugano S."/>
            <person name="White B."/>
            <person name="Walker D."/>
            <person name="Woodward J."/>
            <person name="Winckler T."/>
            <person name="Tanaka Y."/>
            <person name="Shaulsky G."/>
            <person name="Schleicher M."/>
            <person name="Weinstock G."/>
            <person name="Rosenthal A."/>
            <person name="Cox E.C."/>
            <person name="Chisholm R.L."/>
            <person name="Gibbs R."/>
            <person name="Loomis W.F."/>
            <person name="Platzer M."/>
            <person name="Kay R.R."/>
            <person name="Williams J."/>
            <person name="Dear P.H."/>
            <person name="Noegel A.A."/>
            <person name="Barrell B."/>
            <person name="Kuspa A."/>
        </authorList>
    </citation>
    <scope>NUCLEOTIDE SEQUENCE [LARGE SCALE GENOMIC DNA]</scope>
    <source>
        <strain evidence="8 9">AX4</strain>
    </source>
</reference>
<dbReference type="HOGENOM" id="CLU_004923_0_0_1"/>
<dbReference type="eggNOG" id="ENOG502SC7H">
    <property type="taxonomic scope" value="Eukaryota"/>
</dbReference>
<dbReference type="dictyBase" id="DDB_G0275245"/>
<evidence type="ECO:0000259" key="5">
    <source>
        <dbReference type="Pfam" id="PF23033"/>
    </source>
</evidence>
<dbReference type="InterPro" id="IPR055463">
    <property type="entry name" value="DUF7035"/>
</dbReference>
<sequence length="1417" mass="159127">MKKINYLLFIFLILFKFCEIECTTNYEFLTPNNNQYLYPSSSENTQCETNVIYILVNTDDAPMGQTTLEGQSSPPGLFTCERNYIFNDTSAVFSIKSKKIDVGNLGIPFYLTKNGILPFSFITDITFNCTLPNIESLTFIQSELKYVNSKFESLFQITGFGEIFTQVKNIKVKFGNDIPTTFTKLSQSPYYLLTIEYPDISKNIISDWVVSVYFQNNVKNIILTTNFVQGSAGLFNLNVSPKSSSKFAIYTNPSMKYFLLSQPVSAFYFLYAFSGNKLQPQPICSHGTISNSTCFMNFRNDILLFNSPKTQPNSTSYGLFIPNGNSYTSFSQGSYKSNELLLIGSSDYDDLSFFNYNTFSIHFNSNYSSISNCPSIIYLKISDGLYIIKEFEFPYGYSWGDYNNTSYRISLPSTPFFSINFNFTLETINQLHSLNQQIFSNDIYPPKILNYNIEFLLGTTVGISLTTTDYYNSTEQSTGIRMIYICKKVFSLESLISKENNIEKWFLVHDTLDCPFYSSDFSISVIDFAGNSKKIKFGDYIESNLTSNILFVYPLDIFWSVYDEMNVSFKYSNLNVTNQSFINKIIINIPKLNNFGNIIGLPFEIKYTDYRIEKGIASYNSKSKLFEGLFFVPANLKTGQVYYELKLPTSTIGLLYKSGANGNFNVTSNAFDSFGPTIKSIIKYPNESNLINSNSSTLIGFKILVEEQLNGIDDGYVIIRGSIDKSIYNFSLSISNAVIGGTPLLSEYELFIDFNSSICISQNYTISEIYLRDTQGWSTSFITTPNQPPQFQALHPFIQMNSWPEKMLEIQVLCQTIPIVYEKQSLLGFNITPKTINIFGLPSERTVTYDFIIEDSNGIKKGQDVYIYVTTTELDVIRKKATIIKISNTFHHFQCNFTFPWGFGGFNNNYSSSIYGFINNNGKFNGFSQKDIGATFTDYVTTGKTISFPSNPIILSTSGVIGSDSNTTFNIIGRNLSKVKKIKAIYQQNEYYFPIISITSQKITTSNNASLPQMQLSLVYDNGADVDITSESINVVSELMLTPKQPYVPIITPTPSPTPSPTQPPTQPPTNPPQKCLGTPECGGILQGSCKSGGCICILPWTGNDCSSKIIEVEPKVDENEPSSSIIIDNNNNNNNNKTTSSYSGSIAIVSVREINSASNAIINEFQFKEWNKTILSDDDISTKHSYSTSFKRNSSLLNPTNITTILEIFKKETPISFANQNFTMLKSSIKYTITLDSYDFSTKISNLQVIMSASIQSSQTDDICSKKEFGDSISDYSNYVKIQVDTYSLYGKFIKRGIIDSEIINIQNDLLDESMNTISKSNSQQSFIGITIPMFTNTVLLDPDFSVLLDTRNNGDENSICSKSKDSGLSKTQLIGIIIGSVVFGILIIIIGILFASRNSTKAKILVHKLKTFKKS</sequence>
<dbReference type="OMA" id="GDENSIC"/>
<feature type="domain" description="DUF7949" evidence="7">
    <location>
        <begin position="1076"/>
        <end position="1110"/>
    </location>
</feature>
<feature type="chain" id="PRO_5004250079" description="EGF-like domain-containing protein" evidence="3">
    <location>
        <begin position="21"/>
        <end position="1417"/>
    </location>
</feature>
<keyword evidence="2" id="KW-1133">Transmembrane helix</keyword>
<dbReference type="InterPro" id="IPR057709">
    <property type="entry name" value="DUF7949"/>
</dbReference>
<dbReference type="Pfam" id="PF23034">
    <property type="entry name" value="DUF7035"/>
    <property type="match status" value="1"/>
</dbReference>
<name>Q554H4_DICDI</name>
<dbReference type="PANTHER" id="PTHR31378">
    <property type="entry name" value="EGF-LIKE DOMAIN-CONTAINING PROTEIN-RELATED-RELATED"/>
    <property type="match status" value="1"/>
</dbReference>
<proteinExistence type="predicted"/>
<feature type="transmembrane region" description="Helical" evidence="2">
    <location>
        <begin position="1375"/>
        <end position="1397"/>
    </location>
</feature>
<dbReference type="RefSeq" id="XP_643737.1">
    <property type="nucleotide sequence ID" value="XM_638645.1"/>
</dbReference>
<dbReference type="KEGG" id="ddi:DDB_G0275245"/>
<gene>
    <name evidence="8" type="ORF">DDB_G0275245</name>
</gene>
<accession>Q554H4</accession>
<evidence type="ECO:0000256" key="1">
    <source>
        <dbReference type="SAM" id="MobiDB-lite"/>
    </source>
</evidence>
<evidence type="ECO:0000259" key="6">
    <source>
        <dbReference type="Pfam" id="PF23034"/>
    </source>
</evidence>
<dbReference type="PaxDb" id="44689-DDB0217602"/>
<dbReference type="GlyGen" id="Q554H4">
    <property type="glycosylation" value="3 sites"/>
</dbReference>
<dbReference type="InParanoid" id="Q554H4"/>
<dbReference type="EMBL" id="AAFI02000013">
    <property type="protein sequence ID" value="EAL69903.1"/>
    <property type="molecule type" value="Genomic_DNA"/>
</dbReference>
<evidence type="ECO:0000313" key="8">
    <source>
        <dbReference type="EMBL" id="EAL69903.1"/>
    </source>
</evidence>
<evidence type="ECO:0000259" key="7">
    <source>
        <dbReference type="Pfam" id="PF25820"/>
    </source>
</evidence>
<feature type="domain" description="DUF7035" evidence="6">
    <location>
        <begin position="671"/>
        <end position="815"/>
    </location>
</feature>
<comment type="caution">
    <text evidence="8">The sequence shown here is derived from an EMBL/GenBank/DDBJ whole genome shotgun (WGS) entry which is preliminary data.</text>
</comment>
<feature type="signal peptide" evidence="3">
    <location>
        <begin position="1"/>
        <end position="20"/>
    </location>
</feature>
<evidence type="ECO:0008006" key="10">
    <source>
        <dbReference type="Google" id="ProtNLM"/>
    </source>
</evidence>
<feature type="domain" description="ComC supersandwich" evidence="4">
    <location>
        <begin position="1128"/>
        <end position="1349"/>
    </location>
</feature>
<dbReference type="Pfam" id="PF22933">
    <property type="entry name" value="ComC_SSD"/>
    <property type="match status" value="1"/>
</dbReference>
<protein>
    <recommendedName>
        <fullName evidence="10">EGF-like domain-containing protein</fullName>
    </recommendedName>
</protein>
<dbReference type="Pfam" id="PF23033">
    <property type="entry name" value="DUF7034"/>
    <property type="match status" value="1"/>
</dbReference>
<keyword evidence="9" id="KW-1185">Reference proteome</keyword>
<dbReference type="GeneID" id="8619781"/>
<keyword evidence="2" id="KW-0812">Transmembrane</keyword>
<dbReference type="PANTHER" id="PTHR31378:SF29">
    <property type="entry name" value="EGF-LIKE DOMAIN-CONTAINING PROTEIN-RELATED"/>
    <property type="match status" value="1"/>
</dbReference>
<feature type="compositionally biased region" description="Pro residues" evidence="1">
    <location>
        <begin position="1052"/>
        <end position="1072"/>
    </location>
</feature>
<evidence type="ECO:0000256" key="2">
    <source>
        <dbReference type="SAM" id="Phobius"/>
    </source>
</evidence>
<dbReference type="Pfam" id="PF25820">
    <property type="entry name" value="DUF7949"/>
    <property type="match status" value="1"/>
</dbReference>
<dbReference type="VEuPathDB" id="AmoebaDB:DDB_G0275245"/>
<feature type="region of interest" description="Disordered" evidence="1">
    <location>
        <begin position="1050"/>
        <end position="1073"/>
    </location>
</feature>
<dbReference type="Proteomes" id="UP000002195">
    <property type="component" value="Unassembled WGS sequence"/>
</dbReference>
<keyword evidence="2" id="KW-0472">Membrane</keyword>
<feature type="domain" description="DUF7034" evidence="5">
    <location>
        <begin position="826"/>
        <end position="942"/>
    </location>
</feature>
<dbReference type="AlphaFoldDB" id="Q554H4"/>
<organism evidence="8 9">
    <name type="scientific">Dictyostelium discoideum</name>
    <name type="common">Social amoeba</name>
    <dbReference type="NCBI Taxonomy" id="44689"/>
    <lineage>
        <taxon>Eukaryota</taxon>
        <taxon>Amoebozoa</taxon>
        <taxon>Evosea</taxon>
        <taxon>Eumycetozoa</taxon>
        <taxon>Dictyostelia</taxon>
        <taxon>Dictyosteliales</taxon>
        <taxon>Dictyosteliaceae</taxon>
        <taxon>Dictyostelium</taxon>
    </lineage>
</organism>